<protein>
    <submittedName>
        <fullName evidence="6">DDE Tnp4 domain-containing protein</fullName>
    </submittedName>
</protein>
<feature type="compositionally biased region" description="Acidic residues" evidence="3">
    <location>
        <begin position="201"/>
        <end position="231"/>
    </location>
</feature>
<feature type="domain" description="DDE Tnp4" evidence="4">
    <location>
        <begin position="97"/>
        <end position="157"/>
    </location>
</feature>
<dbReference type="InterPro" id="IPR058353">
    <property type="entry name" value="DUF8040"/>
</dbReference>
<feature type="region of interest" description="Disordered" evidence="3">
    <location>
        <begin position="200"/>
        <end position="231"/>
    </location>
</feature>
<evidence type="ECO:0000256" key="2">
    <source>
        <dbReference type="ARBA" id="ARBA00022723"/>
    </source>
</evidence>
<organism evidence="6 7">
    <name type="scientific">Mycena indigotica</name>
    <dbReference type="NCBI Taxonomy" id="2126181"/>
    <lineage>
        <taxon>Eukaryota</taxon>
        <taxon>Fungi</taxon>
        <taxon>Dikarya</taxon>
        <taxon>Basidiomycota</taxon>
        <taxon>Agaricomycotina</taxon>
        <taxon>Agaricomycetes</taxon>
        <taxon>Agaricomycetidae</taxon>
        <taxon>Agaricales</taxon>
        <taxon>Marasmiineae</taxon>
        <taxon>Mycenaceae</taxon>
        <taxon>Mycena</taxon>
    </lineage>
</organism>
<dbReference type="OrthoDB" id="1681765at2759"/>
<dbReference type="InterPro" id="IPR027806">
    <property type="entry name" value="HARBI1_dom"/>
</dbReference>
<evidence type="ECO:0000256" key="3">
    <source>
        <dbReference type="SAM" id="MobiDB-lite"/>
    </source>
</evidence>
<proteinExistence type="predicted"/>
<evidence type="ECO:0000256" key="1">
    <source>
        <dbReference type="ARBA" id="ARBA00001968"/>
    </source>
</evidence>
<name>A0A8H6WAW3_9AGAR</name>
<accession>A0A8H6WAW3</accession>
<keyword evidence="2" id="KW-0479">Metal-binding</keyword>
<comment type="caution">
    <text evidence="6">The sequence shown here is derived from an EMBL/GenBank/DDBJ whole genome shotgun (WGS) entry which is preliminary data.</text>
</comment>
<dbReference type="EMBL" id="JACAZF010000002">
    <property type="protein sequence ID" value="KAF7311999.1"/>
    <property type="molecule type" value="Genomic_DNA"/>
</dbReference>
<dbReference type="GeneID" id="59341528"/>
<evidence type="ECO:0000313" key="6">
    <source>
        <dbReference type="EMBL" id="KAF7311999.1"/>
    </source>
</evidence>
<dbReference type="Proteomes" id="UP000636479">
    <property type="component" value="Unassembled WGS sequence"/>
</dbReference>
<dbReference type="Pfam" id="PF13359">
    <property type="entry name" value="DDE_Tnp_4"/>
    <property type="match status" value="1"/>
</dbReference>
<sequence>MSTIIRDIIISQLQQLQGVAAVVIQLVAFTLTLYSSNAYWAQPYHTSQMTGRDWVHELMAGHPERIYNELGVHLHVFAGLLIEFAGHGLFRLQEWAMGNQRPQNREELFNLRHAQARNIIERIFGVIKKRWRILTIPPAYRMSLQARIPPALAALHNFIIETDLEDRLDPTVRDDPSPGYDPRADIGVCSKPMWEQYEQYMDLDESEDETEIGEPDEEGYQSAMNDEEDDN</sequence>
<gene>
    <name evidence="6" type="ORF">MIND_00211800</name>
</gene>
<evidence type="ECO:0000259" key="4">
    <source>
        <dbReference type="Pfam" id="PF13359"/>
    </source>
</evidence>
<keyword evidence="7" id="KW-1185">Reference proteome</keyword>
<dbReference type="Pfam" id="PF26138">
    <property type="entry name" value="DUF8040"/>
    <property type="match status" value="1"/>
</dbReference>
<dbReference type="GO" id="GO:0046872">
    <property type="term" value="F:metal ion binding"/>
    <property type="evidence" value="ECO:0007669"/>
    <property type="project" value="UniProtKB-KW"/>
</dbReference>
<evidence type="ECO:0000259" key="5">
    <source>
        <dbReference type="Pfam" id="PF26138"/>
    </source>
</evidence>
<dbReference type="AlphaFoldDB" id="A0A8H6WAW3"/>
<dbReference type="RefSeq" id="XP_037224107.1">
    <property type="nucleotide sequence ID" value="XM_037359012.1"/>
</dbReference>
<feature type="domain" description="DUF8040" evidence="5">
    <location>
        <begin position="46"/>
        <end position="91"/>
    </location>
</feature>
<feature type="region of interest" description="Disordered" evidence="3">
    <location>
        <begin position="168"/>
        <end position="187"/>
    </location>
</feature>
<reference evidence="6" key="1">
    <citation type="submission" date="2020-05" db="EMBL/GenBank/DDBJ databases">
        <title>Mycena genomes resolve the evolution of fungal bioluminescence.</title>
        <authorList>
            <person name="Tsai I.J."/>
        </authorList>
    </citation>
    <scope>NUCLEOTIDE SEQUENCE</scope>
    <source>
        <strain evidence="6">171206Taipei</strain>
    </source>
</reference>
<evidence type="ECO:0000313" key="7">
    <source>
        <dbReference type="Proteomes" id="UP000636479"/>
    </source>
</evidence>
<comment type="cofactor">
    <cofactor evidence="1">
        <name>a divalent metal cation</name>
        <dbReference type="ChEBI" id="CHEBI:60240"/>
    </cofactor>
</comment>